<dbReference type="InterPro" id="IPR039445">
    <property type="entry name" value="DauR-like_HTH"/>
</dbReference>
<reference evidence="2 3" key="1">
    <citation type="submission" date="2018-08" db="EMBL/GenBank/DDBJ databases">
        <title>Draft genome sequence of Psychrilyobacter sp. strain SD5 isolated from Black Sea water.</title>
        <authorList>
            <person name="Yadav S."/>
            <person name="Villanueva L."/>
            <person name="Damste J.S.S."/>
        </authorList>
    </citation>
    <scope>NUCLEOTIDE SEQUENCE [LARGE SCALE GENOMIC DNA]</scope>
    <source>
        <strain evidence="2 3">SD5</strain>
    </source>
</reference>
<dbReference type="Proteomes" id="UP000263486">
    <property type="component" value="Unassembled WGS sequence"/>
</dbReference>
<feature type="domain" description="PAC" evidence="1">
    <location>
        <begin position="71"/>
        <end position="124"/>
    </location>
</feature>
<dbReference type="InterPro" id="IPR013559">
    <property type="entry name" value="YheO"/>
</dbReference>
<dbReference type="InterPro" id="IPR039446">
    <property type="entry name" value="DauR-like"/>
</dbReference>
<dbReference type="PROSITE" id="PS50113">
    <property type="entry name" value="PAC"/>
    <property type="match status" value="1"/>
</dbReference>
<sequence>MIMADSKLKSYIHLVNFIADFLGPNYEVVLHDVRNINNSIIAIKNGHISGRKVGGPLADLSFKHIKENRDSDKKYLLLYGKTKDGRQLKTSTYFIRDERENIIGLLGINTDISDFVDLKKRMEDFINYGGNNVMEDREEERFESSIEDIMDSIINEVITESRISVDRMDHLGKIEITKKLNLKGVFLIKGSVAKVAEKLKTSEATMYRYIKQVNK</sequence>
<dbReference type="PANTHER" id="PTHR35568">
    <property type="entry name" value="TRANSCRIPTIONAL REGULATOR DAUR"/>
    <property type="match status" value="1"/>
</dbReference>
<evidence type="ECO:0000313" key="3">
    <source>
        <dbReference type="Proteomes" id="UP000263486"/>
    </source>
</evidence>
<protein>
    <submittedName>
        <fullName evidence="2">YheO-like PAS domain protein</fullName>
    </submittedName>
</protein>
<dbReference type="EMBL" id="QUAJ01000001">
    <property type="protein sequence ID" value="REI43307.1"/>
    <property type="molecule type" value="Genomic_DNA"/>
</dbReference>
<proteinExistence type="predicted"/>
<evidence type="ECO:0000259" key="1">
    <source>
        <dbReference type="PROSITE" id="PS50113"/>
    </source>
</evidence>
<keyword evidence="3" id="KW-1185">Reference proteome</keyword>
<dbReference type="InterPro" id="IPR000700">
    <property type="entry name" value="PAS-assoc_C"/>
</dbReference>
<evidence type="ECO:0000313" key="2">
    <source>
        <dbReference type="EMBL" id="REI43307.1"/>
    </source>
</evidence>
<accession>A0ABX9KLM4</accession>
<dbReference type="PANTHER" id="PTHR35568:SF1">
    <property type="entry name" value="TRANSCRIPTIONAL REGULATOR DAUR"/>
    <property type="match status" value="1"/>
</dbReference>
<organism evidence="2 3">
    <name type="scientific">Psychrilyobacter piezotolerans</name>
    <dbReference type="NCBI Taxonomy" id="2293438"/>
    <lineage>
        <taxon>Bacteria</taxon>
        <taxon>Fusobacteriati</taxon>
        <taxon>Fusobacteriota</taxon>
        <taxon>Fusobacteriia</taxon>
        <taxon>Fusobacteriales</taxon>
        <taxon>Fusobacteriaceae</taxon>
        <taxon>Psychrilyobacter</taxon>
    </lineage>
</organism>
<dbReference type="Pfam" id="PF08348">
    <property type="entry name" value="PAS_6"/>
    <property type="match status" value="1"/>
</dbReference>
<name>A0ABX9KLM4_9FUSO</name>
<gene>
    <name evidence="2" type="ORF">DYH56_01230</name>
</gene>
<dbReference type="Pfam" id="PF13309">
    <property type="entry name" value="HTH_22"/>
    <property type="match status" value="1"/>
</dbReference>
<comment type="caution">
    <text evidence="2">The sequence shown here is derived from an EMBL/GenBank/DDBJ whole genome shotgun (WGS) entry which is preliminary data.</text>
</comment>